<sequence length="274" mass="29840">MSALQSLSFIRLPSILFPTLEVQSFTFACLLKPGISRLSKTMPSAMPSAYDLGISSGNILVPPTSADIVCYDSPSLYPSSSPSEDENSDMEIQPSLSAFSIRASIATVSESQLRAIIAKLADGNPRFQRAISKELSSTLGESPPLSPTTKKRRKRVRHRSRRVVVDKCVNCGQRLNLGSGEYETDEEECSYHPGVLEQEPFEFLSMSPDGQAFKVVRTITMWSCCDEEDWSPGCVVAPGHVGTGNCMKALSRLVDPPELSDSIESSDIEASHSI</sequence>
<gene>
    <name evidence="2" type="ORF">BDQ12DRAFT_687992</name>
</gene>
<name>A0A5C3LR65_9AGAR</name>
<dbReference type="Proteomes" id="UP000308652">
    <property type="component" value="Unassembled WGS sequence"/>
</dbReference>
<dbReference type="STRING" id="68775.A0A5C3LR65"/>
<feature type="region of interest" description="Disordered" evidence="1">
    <location>
        <begin position="134"/>
        <end position="156"/>
    </location>
</feature>
<protein>
    <submittedName>
        <fullName evidence="2">Uncharacterized protein</fullName>
    </submittedName>
</protein>
<proteinExistence type="predicted"/>
<dbReference type="OrthoDB" id="2972176at2759"/>
<organism evidence="2 3">
    <name type="scientific">Crucibulum laeve</name>
    <dbReference type="NCBI Taxonomy" id="68775"/>
    <lineage>
        <taxon>Eukaryota</taxon>
        <taxon>Fungi</taxon>
        <taxon>Dikarya</taxon>
        <taxon>Basidiomycota</taxon>
        <taxon>Agaricomycotina</taxon>
        <taxon>Agaricomycetes</taxon>
        <taxon>Agaricomycetidae</taxon>
        <taxon>Agaricales</taxon>
        <taxon>Agaricineae</taxon>
        <taxon>Nidulariaceae</taxon>
        <taxon>Crucibulum</taxon>
    </lineage>
</organism>
<accession>A0A5C3LR65</accession>
<reference evidence="2 3" key="1">
    <citation type="journal article" date="2019" name="Nat. Ecol. Evol.">
        <title>Megaphylogeny resolves global patterns of mushroom evolution.</title>
        <authorList>
            <person name="Varga T."/>
            <person name="Krizsan K."/>
            <person name="Foldi C."/>
            <person name="Dima B."/>
            <person name="Sanchez-Garcia M."/>
            <person name="Sanchez-Ramirez S."/>
            <person name="Szollosi G.J."/>
            <person name="Szarkandi J.G."/>
            <person name="Papp V."/>
            <person name="Albert L."/>
            <person name="Andreopoulos W."/>
            <person name="Angelini C."/>
            <person name="Antonin V."/>
            <person name="Barry K.W."/>
            <person name="Bougher N.L."/>
            <person name="Buchanan P."/>
            <person name="Buyck B."/>
            <person name="Bense V."/>
            <person name="Catcheside P."/>
            <person name="Chovatia M."/>
            <person name="Cooper J."/>
            <person name="Damon W."/>
            <person name="Desjardin D."/>
            <person name="Finy P."/>
            <person name="Geml J."/>
            <person name="Haridas S."/>
            <person name="Hughes K."/>
            <person name="Justo A."/>
            <person name="Karasinski D."/>
            <person name="Kautmanova I."/>
            <person name="Kiss B."/>
            <person name="Kocsube S."/>
            <person name="Kotiranta H."/>
            <person name="LaButti K.M."/>
            <person name="Lechner B.E."/>
            <person name="Liimatainen K."/>
            <person name="Lipzen A."/>
            <person name="Lukacs Z."/>
            <person name="Mihaltcheva S."/>
            <person name="Morgado L.N."/>
            <person name="Niskanen T."/>
            <person name="Noordeloos M.E."/>
            <person name="Ohm R.A."/>
            <person name="Ortiz-Santana B."/>
            <person name="Ovrebo C."/>
            <person name="Racz N."/>
            <person name="Riley R."/>
            <person name="Savchenko A."/>
            <person name="Shiryaev A."/>
            <person name="Soop K."/>
            <person name="Spirin V."/>
            <person name="Szebenyi C."/>
            <person name="Tomsovsky M."/>
            <person name="Tulloss R.E."/>
            <person name="Uehling J."/>
            <person name="Grigoriev I.V."/>
            <person name="Vagvolgyi C."/>
            <person name="Papp T."/>
            <person name="Martin F.M."/>
            <person name="Miettinen O."/>
            <person name="Hibbett D.S."/>
            <person name="Nagy L.G."/>
        </authorList>
    </citation>
    <scope>NUCLEOTIDE SEQUENCE [LARGE SCALE GENOMIC DNA]</scope>
    <source>
        <strain evidence="2 3">CBS 166.37</strain>
    </source>
</reference>
<dbReference type="AlphaFoldDB" id="A0A5C3LR65"/>
<evidence type="ECO:0000256" key="1">
    <source>
        <dbReference type="SAM" id="MobiDB-lite"/>
    </source>
</evidence>
<evidence type="ECO:0000313" key="2">
    <source>
        <dbReference type="EMBL" id="TFK35574.1"/>
    </source>
</evidence>
<keyword evidence="3" id="KW-1185">Reference proteome</keyword>
<evidence type="ECO:0000313" key="3">
    <source>
        <dbReference type="Proteomes" id="UP000308652"/>
    </source>
</evidence>
<dbReference type="EMBL" id="ML213620">
    <property type="protein sequence ID" value="TFK35574.1"/>
    <property type="molecule type" value="Genomic_DNA"/>
</dbReference>